<feature type="domain" description="Tyrosine-protein phosphatase" evidence="6">
    <location>
        <begin position="624"/>
        <end position="773"/>
    </location>
</feature>
<dbReference type="InterPro" id="IPR036873">
    <property type="entry name" value="Rhodanese-like_dom_sf"/>
</dbReference>
<comment type="similarity">
    <text evidence="1">Belongs to the protein-tyrosine phosphatase family. Non-receptor class dual specificity subfamily.</text>
</comment>
<feature type="region of interest" description="Disordered" evidence="5">
    <location>
        <begin position="278"/>
        <end position="325"/>
    </location>
</feature>
<feature type="compositionally biased region" description="Basic and acidic residues" evidence="5">
    <location>
        <begin position="83"/>
        <end position="98"/>
    </location>
</feature>
<feature type="compositionally biased region" description="Gly residues" evidence="5">
    <location>
        <begin position="109"/>
        <end position="124"/>
    </location>
</feature>
<keyword evidence="4" id="KW-0904">Protein phosphatase</keyword>
<evidence type="ECO:0000256" key="5">
    <source>
        <dbReference type="SAM" id="MobiDB-lite"/>
    </source>
</evidence>
<evidence type="ECO:0000256" key="3">
    <source>
        <dbReference type="ARBA" id="ARBA00022801"/>
    </source>
</evidence>
<dbReference type="PANTHER" id="PTHR10159:SF530">
    <property type="entry name" value="DUAL SPECIFICITY PROTEIN PHOSPHATASE DDB_G0271350-RELATED"/>
    <property type="match status" value="1"/>
</dbReference>
<gene>
    <name evidence="8" type="primary">BQ5605_C011g06659</name>
    <name evidence="8" type="ORF">BQ5605_C011G06659</name>
</gene>
<dbReference type="GO" id="GO:0005737">
    <property type="term" value="C:cytoplasm"/>
    <property type="evidence" value="ECO:0007669"/>
    <property type="project" value="TreeGrafter"/>
</dbReference>
<feature type="compositionally biased region" description="Polar residues" evidence="5">
    <location>
        <begin position="555"/>
        <end position="566"/>
    </location>
</feature>
<feature type="region of interest" description="Disordered" evidence="5">
    <location>
        <begin position="591"/>
        <end position="624"/>
    </location>
</feature>
<feature type="compositionally biased region" description="Polar residues" evidence="5">
    <location>
        <begin position="299"/>
        <end position="309"/>
    </location>
</feature>
<feature type="region of interest" description="Disordered" evidence="5">
    <location>
        <begin position="1"/>
        <end position="127"/>
    </location>
</feature>
<dbReference type="InterPro" id="IPR029021">
    <property type="entry name" value="Prot-tyrosine_phosphatase-like"/>
</dbReference>
<feature type="domain" description="Tyrosine specific protein phosphatases" evidence="7">
    <location>
        <begin position="693"/>
        <end position="754"/>
    </location>
</feature>
<dbReference type="EC" id="3.1.3.48" evidence="2"/>
<protein>
    <recommendedName>
        <fullName evidence="2">protein-tyrosine-phosphatase</fullName>
        <ecNumber evidence="2">3.1.3.48</ecNumber>
    </recommendedName>
</protein>
<dbReference type="Pfam" id="PF00782">
    <property type="entry name" value="DSPc"/>
    <property type="match status" value="1"/>
</dbReference>
<dbReference type="Proteomes" id="UP000249464">
    <property type="component" value="Unassembled WGS sequence"/>
</dbReference>
<name>A0A2X0NTN5_9BASI</name>
<keyword evidence="3" id="KW-0378">Hydrolase</keyword>
<dbReference type="InterPro" id="IPR000340">
    <property type="entry name" value="Dual-sp_phosphatase_cat-dom"/>
</dbReference>
<feature type="region of interest" description="Disordered" evidence="5">
    <location>
        <begin position="485"/>
        <end position="505"/>
    </location>
</feature>
<dbReference type="PROSITE" id="PS50056">
    <property type="entry name" value="TYR_PHOSPHATASE_2"/>
    <property type="match status" value="1"/>
</dbReference>
<dbReference type="Gene3D" id="3.90.190.10">
    <property type="entry name" value="Protein tyrosine phosphatase superfamily"/>
    <property type="match status" value="1"/>
</dbReference>
<dbReference type="GO" id="GO:0004725">
    <property type="term" value="F:protein tyrosine phosphatase activity"/>
    <property type="evidence" value="ECO:0007669"/>
    <property type="project" value="UniProtKB-EC"/>
</dbReference>
<feature type="compositionally biased region" description="Basic and acidic residues" evidence="5">
    <location>
        <begin position="773"/>
        <end position="785"/>
    </location>
</feature>
<dbReference type="InterPro" id="IPR000387">
    <property type="entry name" value="Tyr_Pase_dom"/>
</dbReference>
<feature type="compositionally biased region" description="Low complexity" evidence="5">
    <location>
        <begin position="537"/>
        <end position="547"/>
    </location>
</feature>
<dbReference type="SUPFAM" id="SSF52821">
    <property type="entry name" value="Rhodanese/Cell cycle control phosphatase"/>
    <property type="match status" value="1"/>
</dbReference>
<dbReference type="PANTHER" id="PTHR10159">
    <property type="entry name" value="DUAL SPECIFICITY PROTEIN PHOSPHATASE"/>
    <property type="match status" value="1"/>
</dbReference>
<keyword evidence="9" id="KW-1185">Reference proteome</keyword>
<evidence type="ECO:0000259" key="7">
    <source>
        <dbReference type="PROSITE" id="PS50056"/>
    </source>
</evidence>
<proteinExistence type="inferred from homology"/>
<dbReference type="Gene3D" id="3.40.250.10">
    <property type="entry name" value="Rhodanese-like domain"/>
    <property type="match status" value="1"/>
</dbReference>
<dbReference type="GO" id="GO:0043409">
    <property type="term" value="P:negative regulation of MAPK cascade"/>
    <property type="evidence" value="ECO:0007669"/>
    <property type="project" value="TreeGrafter"/>
</dbReference>
<feature type="compositionally biased region" description="Basic and acidic residues" evidence="5">
    <location>
        <begin position="1"/>
        <end position="10"/>
    </location>
</feature>
<feature type="compositionally biased region" description="Acidic residues" evidence="5">
    <location>
        <begin position="60"/>
        <end position="69"/>
    </location>
</feature>
<feature type="region of interest" description="Disordered" evidence="5">
    <location>
        <begin position="773"/>
        <end position="794"/>
    </location>
</feature>
<evidence type="ECO:0000313" key="8">
    <source>
        <dbReference type="EMBL" id="SGY12935.1"/>
    </source>
</evidence>
<dbReference type="CDD" id="cd14498">
    <property type="entry name" value="DSP"/>
    <property type="match status" value="1"/>
</dbReference>
<evidence type="ECO:0000259" key="6">
    <source>
        <dbReference type="PROSITE" id="PS50054"/>
    </source>
</evidence>
<dbReference type="AlphaFoldDB" id="A0A2X0NTN5"/>
<dbReference type="InterPro" id="IPR020422">
    <property type="entry name" value="TYR_PHOSPHATASE_DUAL_dom"/>
</dbReference>
<evidence type="ECO:0000256" key="1">
    <source>
        <dbReference type="ARBA" id="ARBA00008601"/>
    </source>
</evidence>
<dbReference type="PROSITE" id="PS50054">
    <property type="entry name" value="TYR_PHOSPHATASE_DUAL"/>
    <property type="match status" value="1"/>
</dbReference>
<feature type="region of interest" description="Disordered" evidence="5">
    <location>
        <begin position="144"/>
        <end position="217"/>
    </location>
</feature>
<feature type="compositionally biased region" description="Polar residues" evidence="5">
    <location>
        <begin position="204"/>
        <end position="217"/>
    </location>
</feature>
<sequence length="794" mass="85230">MPQNEPDLHKARLAPPTTPSRPSPSLLLTLDRLTSSPASKRSLRGASPPIPGLASGSGSDNDDDDDDDGASSNASTTLWGRIDSGKDLDPMLTDHSDFGDEDEQCAPSGAGGLALRGGATGSSTGGSTANVLAATATTTARSTTARTINHGNGIFDRPKSDSCPSVPPSTGTGISVRIPIPTRHSNSLPLTSRPLDSVDHPKSSEASATAPSSLDTTVRTTAPLATPSLATPVLGRLFAPSTRSKFPTRPIRTCIQPTHILSWSRCRRFLVTSPAQSAYPLSSRDRDNSSSVFLFPPRASTSPTETSSGDAFPLSPGPTSESPTQADVHITAHELSKKLERDRESTTMSLVIDVRPVQDFLGPNGRIKGSVNMAFPALLMRRLSKPGESSKQTCSFDLHQFVTTDEGKLIVNSIRGSYGVIVVGDVDEDDHDPHSSERDAVEVLLKILRQKPEVEEVSVLKGSLANAWSENGLSAEWRCIGREDSAPVRSKPTPTFALPSPPRSRSITVNAVMGSGDTPPEQPTTPTFLSLAPAHMSISPRSAAPRARPLRLDTSESSLGWNTSKGAPTAPPNMMPGARSLQSLCRIQASERPSGRPAIPRAVSSANVPSEALSNQRSDESNFDPSTILPSFLYLGPEPATMTDVEQLQSMGVETILNLAIECKDSLVRSVYSRANQYHHLPLRDVVEETGIQAVLSHSCQLIDACQLRNEPVYVHCRAGKSRSVMIVVAYLVQSHKMSLDQAYSFVGKRRKGVSPNIGFMAELMKWEEKVQETSHRHQEHRLPKPEIPVEGVR</sequence>
<evidence type="ECO:0000256" key="4">
    <source>
        <dbReference type="ARBA" id="ARBA00022912"/>
    </source>
</evidence>
<feature type="compositionally biased region" description="Low complexity" evidence="5">
    <location>
        <begin position="23"/>
        <end position="37"/>
    </location>
</feature>
<dbReference type="SUPFAM" id="SSF52799">
    <property type="entry name" value="(Phosphotyrosine protein) phosphatases II"/>
    <property type="match status" value="1"/>
</dbReference>
<evidence type="ECO:0000256" key="2">
    <source>
        <dbReference type="ARBA" id="ARBA00013064"/>
    </source>
</evidence>
<organism evidence="8 9">
    <name type="scientific">Microbotryum silenes-dioicae</name>
    <dbReference type="NCBI Taxonomy" id="796604"/>
    <lineage>
        <taxon>Eukaryota</taxon>
        <taxon>Fungi</taxon>
        <taxon>Dikarya</taxon>
        <taxon>Basidiomycota</taxon>
        <taxon>Pucciniomycotina</taxon>
        <taxon>Microbotryomycetes</taxon>
        <taxon>Microbotryales</taxon>
        <taxon>Microbotryaceae</taxon>
        <taxon>Microbotryum</taxon>
    </lineage>
</organism>
<accession>A0A2X0NTN5</accession>
<dbReference type="EMBL" id="FQNC01000011">
    <property type="protein sequence ID" value="SGY12935.1"/>
    <property type="molecule type" value="Genomic_DNA"/>
</dbReference>
<dbReference type="STRING" id="796604.A0A2X0NTN5"/>
<reference evidence="8 9" key="1">
    <citation type="submission" date="2016-11" db="EMBL/GenBank/DDBJ databases">
        <authorList>
            <person name="Jaros S."/>
            <person name="Januszkiewicz K."/>
            <person name="Wedrychowicz H."/>
        </authorList>
    </citation>
    <scope>NUCLEOTIDE SEQUENCE [LARGE SCALE GENOMIC DNA]</scope>
</reference>
<feature type="compositionally biased region" description="Polar residues" evidence="5">
    <location>
        <begin position="604"/>
        <end position="616"/>
    </location>
</feature>
<evidence type="ECO:0000313" key="9">
    <source>
        <dbReference type="Proteomes" id="UP000249464"/>
    </source>
</evidence>
<dbReference type="SMART" id="SM00195">
    <property type="entry name" value="DSPc"/>
    <property type="match status" value="1"/>
</dbReference>
<feature type="region of interest" description="Disordered" evidence="5">
    <location>
        <begin position="537"/>
        <end position="577"/>
    </location>
</feature>